<dbReference type="Pfam" id="PF01522">
    <property type="entry name" value="Polysacc_deac_1"/>
    <property type="match status" value="1"/>
</dbReference>
<proteinExistence type="predicted"/>
<dbReference type="GO" id="GO:0005975">
    <property type="term" value="P:carbohydrate metabolic process"/>
    <property type="evidence" value="ECO:0007669"/>
    <property type="project" value="InterPro"/>
</dbReference>
<dbReference type="InterPro" id="IPR002509">
    <property type="entry name" value="NODB_dom"/>
</dbReference>
<dbReference type="PROSITE" id="PS51677">
    <property type="entry name" value="NODB"/>
    <property type="match status" value="1"/>
</dbReference>
<comment type="caution">
    <text evidence="3">The sequence shown here is derived from an EMBL/GenBank/DDBJ whole genome shotgun (WGS) entry which is preliminary data.</text>
</comment>
<reference evidence="3" key="1">
    <citation type="submission" date="2021-01" db="EMBL/GenBank/DDBJ databases">
        <title>Whole genome shotgun sequence of Virgisporangium aliadipatigenens NBRC 105644.</title>
        <authorList>
            <person name="Komaki H."/>
            <person name="Tamura T."/>
        </authorList>
    </citation>
    <scope>NUCLEOTIDE SEQUENCE</scope>
    <source>
        <strain evidence="3">NBRC 105644</strain>
    </source>
</reference>
<feature type="domain" description="NodB homology" evidence="2">
    <location>
        <begin position="267"/>
        <end position="468"/>
    </location>
</feature>
<evidence type="ECO:0000259" key="2">
    <source>
        <dbReference type="PROSITE" id="PS51677"/>
    </source>
</evidence>
<dbReference type="RefSeq" id="WP_203899869.1">
    <property type="nucleotide sequence ID" value="NZ_BOPF01000010.1"/>
</dbReference>
<dbReference type="InterPro" id="IPR050248">
    <property type="entry name" value="Polysacc_deacetylase_ArnD"/>
</dbReference>
<keyword evidence="4" id="KW-1185">Reference proteome</keyword>
<dbReference type="AlphaFoldDB" id="A0A8J3YM91"/>
<dbReference type="CDD" id="cd10917">
    <property type="entry name" value="CE4_NodB_like_6s_7s"/>
    <property type="match status" value="1"/>
</dbReference>
<sequence>MSETTVIVTAVAGAPVRSTLRAPGVEELDGRVPLLVAGDPGAEPEARAAGYPFLAVGRPGRAAARNAALAAAQTDLIVYVDGGSRPGRGWLRHLTSARRGHAAVLGRTRVLDAQGRERPTPTRAAVHNGRVGPVVSPFGGSALFDRRLLREVGAFNPAVRRWDDLYITGRLIGYGASLALAEEAVVDVVVPARWRDPARLVADGFRLEDLHRAAVRESRFPRAIHRPAGCGHLHAGALAAGRLARGLTPARLLRGRRVPVRTRYPSRAVYLTIDDGPSRNTPELLAVLRRHGATATFFVVGKAVREHPARLAEIVRAGHPVHGHSFTHRQFDMLSREEVIRELDDTQRLLDGVARPGPTRVRLPFGAGDEDSHVHDAVRRWRPDCELVQWSHDTEDWKHWPQCRSTADVDRSAARAAERVLDTDDLAGGVVLLHDSALGTDDPLADRFARVLLERLLTGIAARGLTTAALPGDGTGGDRPNRRDRRTR</sequence>
<protein>
    <recommendedName>
        <fullName evidence="2">NodB homology domain-containing protein</fullName>
    </recommendedName>
</protein>
<gene>
    <name evidence="3" type="ORF">Val02_32140</name>
</gene>
<dbReference type="InterPro" id="IPR011330">
    <property type="entry name" value="Glyco_hydro/deAcase_b/a-brl"/>
</dbReference>
<feature type="region of interest" description="Disordered" evidence="1">
    <location>
        <begin position="467"/>
        <end position="488"/>
    </location>
</feature>
<accession>A0A8J3YM91</accession>
<organism evidence="3 4">
    <name type="scientific">Virgisporangium aliadipatigenens</name>
    <dbReference type="NCBI Taxonomy" id="741659"/>
    <lineage>
        <taxon>Bacteria</taxon>
        <taxon>Bacillati</taxon>
        <taxon>Actinomycetota</taxon>
        <taxon>Actinomycetes</taxon>
        <taxon>Micromonosporales</taxon>
        <taxon>Micromonosporaceae</taxon>
        <taxon>Virgisporangium</taxon>
    </lineage>
</organism>
<dbReference type="Gene3D" id="3.90.550.10">
    <property type="entry name" value="Spore Coat Polysaccharide Biosynthesis Protein SpsA, Chain A"/>
    <property type="match status" value="1"/>
</dbReference>
<evidence type="ECO:0000256" key="1">
    <source>
        <dbReference type="SAM" id="MobiDB-lite"/>
    </source>
</evidence>
<dbReference type="InterPro" id="IPR029044">
    <property type="entry name" value="Nucleotide-diphossugar_trans"/>
</dbReference>
<dbReference type="SUPFAM" id="SSF53448">
    <property type="entry name" value="Nucleotide-diphospho-sugar transferases"/>
    <property type="match status" value="1"/>
</dbReference>
<dbReference type="GO" id="GO:0016810">
    <property type="term" value="F:hydrolase activity, acting on carbon-nitrogen (but not peptide) bonds"/>
    <property type="evidence" value="ECO:0007669"/>
    <property type="project" value="InterPro"/>
</dbReference>
<dbReference type="SUPFAM" id="SSF88713">
    <property type="entry name" value="Glycoside hydrolase/deacetylase"/>
    <property type="match status" value="1"/>
</dbReference>
<evidence type="ECO:0000313" key="3">
    <source>
        <dbReference type="EMBL" id="GIJ46328.1"/>
    </source>
</evidence>
<dbReference type="Gene3D" id="3.20.20.370">
    <property type="entry name" value="Glycoside hydrolase/deacetylase"/>
    <property type="match status" value="1"/>
</dbReference>
<dbReference type="Proteomes" id="UP000619260">
    <property type="component" value="Unassembled WGS sequence"/>
</dbReference>
<dbReference type="EMBL" id="BOPF01000010">
    <property type="protein sequence ID" value="GIJ46328.1"/>
    <property type="molecule type" value="Genomic_DNA"/>
</dbReference>
<evidence type="ECO:0000313" key="4">
    <source>
        <dbReference type="Proteomes" id="UP000619260"/>
    </source>
</evidence>
<dbReference type="PANTHER" id="PTHR10587">
    <property type="entry name" value="GLYCOSYL TRANSFERASE-RELATED"/>
    <property type="match status" value="1"/>
</dbReference>
<name>A0A8J3YM91_9ACTN</name>